<keyword evidence="2 3" id="KW-1277">Toxin-antitoxin system</keyword>
<comment type="function">
    <text evidence="3">Antitoxin component of a type II toxin-antitoxin (TA) system.</text>
</comment>
<name>A0ABD4Z7N9_9CREN</name>
<dbReference type="Gene3D" id="4.10.1150.10">
    <property type="entry name" value="AF2212/PG0164-like"/>
    <property type="match status" value="1"/>
</dbReference>
<dbReference type="InterPro" id="IPR008203">
    <property type="entry name" value="AF2212-like"/>
</dbReference>
<proteinExistence type="inferred from homology"/>
<evidence type="ECO:0000256" key="3">
    <source>
        <dbReference type="RuleBase" id="RU368051"/>
    </source>
</evidence>
<dbReference type="Pfam" id="PF01954">
    <property type="entry name" value="AF2212-like"/>
    <property type="match status" value="1"/>
</dbReference>
<gene>
    <name evidence="4" type="ORF">QPL79_05895</name>
</gene>
<protein>
    <recommendedName>
        <fullName evidence="3">Antitoxin</fullName>
    </recommendedName>
</protein>
<accession>A0ABD4Z7N9</accession>
<sequence length="74" mass="8832">MTRVVRVRFEKGVLKPLEPLDLSEGEEVLVEIKEDIIEYARRIRKLINTNEEPSEVLSRERERFCFGYRVEGCY</sequence>
<evidence type="ECO:0000313" key="5">
    <source>
        <dbReference type="Proteomes" id="UP001529235"/>
    </source>
</evidence>
<keyword evidence="5" id="KW-1185">Reference proteome</keyword>
<dbReference type="Proteomes" id="UP001529235">
    <property type="component" value="Unassembled WGS sequence"/>
</dbReference>
<dbReference type="InterPro" id="IPR024069">
    <property type="entry name" value="AF2212-like_dom_sf"/>
</dbReference>
<comment type="caution">
    <text evidence="4">The sequence shown here is derived from an EMBL/GenBank/DDBJ whole genome shotgun (WGS) entry which is preliminary data.</text>
</comment>
<dbReference type="EMBL" id="JASNVW010000003">
    <property type="protein sequence ID" value="MDK6028890.1"/>
    <property type="molecule type" value="Genomic_DNA"/>
</dbReference>
<organism evidence="4 5">
    <name type="scientific">Ignisphaera cupida</name>
    <dbReference type="NCBI Taxonomy" id="3050454"/>
    <lineage>
        <taxon>Archaea</taxon>
        <taxon>Thermoproteota</taxon>
        <taxon>Thermoprotei</taxon>
        <taxon>Desulfurococcales</taxon>
        <taxon>Desulfurococcaceae</taxon>
        <taxon>Ignisphaera</taxon>
    </lineage>
</organism>
<evidence type="ECO:0000313" key="4">
    <source>
        <dbReference type="EMBL" id="MDK6028890.1"/>
    </source>
</evidence>
<evidence type="ECO:0000256" key="1">
    <source>
        <dbReference type="ARBA" id="ARBA00006615"/>
    </source>
</evidence>
<dbReference type="RefSeq" id="WP_285273875.1">
    <property type="nucleotide sequence ID" value="NZ_JASNVW010000003.1"/>
</dbReference>
<comment type="similarity">
    <text evidence="1 3">Belongs to the UPF0165 family.</text>
</comment>
<reference evidence="4 5" key="1">
    <citation type="submission" date="2023-05" db="EMBL/GenBank/DDBJ databases">
        <title>A new hyperthermophilic archaea 'Ignisphaera cupida' sp. nov. and description of the family 'Ignisphaeraceae' fam. nov.</title>
        <authorList>
            <person name="Podosokorskaya O.A."/>
            <person name="Elcheninov A.G."/>
            <person name="Klukina A."/>
            <person name="Merkel A.Y."/>
        </authorList>
    </citation>
    <scope>NUCLEOTIDE SEQUENCE [LARGE SCALE GENOMIC DNA]</scope>
    <source>
        <strain evidence="4 5">4213-co</strain>
    </source>
</reference>
<dbReference type="SUPFAM" id="SSF141694">
    <property type="entry name" value="AF2212/PG0164-like"/>
    <property type="match status" value="1"/>
</dbReference>
<dbReference type="AlphaFoldDB" id="A0ABD4Z7N9"/>
<evidence type="ECO:0000256" key="2">
    <source>
        <dbReference type="ARBA" id="ARBA00022649"/>
    </source>
</evidence>